<dbReference type="GO" id="GO:0016757">
    <property type="term" value="F:glycosyltransferase activity"/>
    <property type="evidence" value="ECO:0007669"/>
    <property type="project" value="UniProtKB-KW"/>
</dbReference>
<dbReference type="PANTHER" id="PTHR46401">
    <property type="entry name" value="GLYCOSYLTRANSFERASE WBBK-RELATED"/>
    <property type="match status" value="1"/>
</dbReference>
<dbReference type="EMBL" id="CAICSX020000002">
    <property type="protein sequence ID" value="CAD0216626.1"/>
    <property type="molecule type" value="Genomic_DNA"/>
</dbReference>
<evidence type="ECO:0000313" key="5">
    <source>
        <dbReference type="Proteomes" id="UP000528185"/>
    </source>
</evidence>
<feature type="domain" description="Glycosyl transferase family 1" evidence="3">
    <location>
        <begin position="152"/>
        <end position="302"/>
    </location>
</feature>
<protein>
    <submittedName>
        <fullName evidence="4">UDP-N-acetylglucosamine--peptide N-acetylglucosaminyltransferase GtfA subunit</fullName>
    </submittedName>
</protein>
<dbReference type="PANTHER" id="PTHR46401:SF2">
    <property type="entry name" value="GLYCOSYLTRANSFERASE WBBK-RELATED"/>
    <property type="match status" value="1"/>
</dbReference>
<gene>
    <name evidence="4" type="primary">gtfA</name>
    <name evidence="4" type="ORF">AGRHK599_LOCUS4889</name>
</gene>
<keyword evidence="2" id="KW-1133">Transmembrane helix</keyword>
<dbReference type="InterPro" id="IPR001296">
    <property type="entry name" value="Glyco_trans_1"/>
</dbReference>
<dbReference type="Gene3D" id="3.40.50.2000">
    <property type="entry name" value="Glycogen Phosphorylase B"/>
    <property type="match status" value="1"/>
</dbReference>
<sequence length="329" mass="36675">MAKKAPIVPAGISAIAVAAVPFLFKKALTSDHKSSAKVLFSPVSLSNVYLNVGHTGLEKDRLLGNLKKNPNWKTAIYVHDVLPITHPHLFVDGTKQKHDVRMRNVVKFSDIVFANSHFTAEETERLYKRKVDAVLEIGSEASTRVPSHLGERTGFVSIGTVEPRKNYLWLVTSWISFCKKYPDIVKGEKLNIFGASGWLNGSNLERLKEEIESSSNVEMIHGASDEDVVAELKRSRAYLTAAEVEGWGMPLAESLSLGTPVICSDVKAHREVTRGKASFFEFNNEEELHALLLKSYTDGAEEMAETASQFEPWLWESHFARLKSLSQSF</sequence>
<evidence type="ECO:0000313" key="4">
    <source>
        <dbReference type="EMBL" id="CAD0216626.1"/>
    </source>
</evidence>
<dbReference type="SUPFAM" id="SSF53756">
    <property type="entry name" value="UDP-Glycosyltransferase/glycogen phosphorylase"/>
    <property type="match status" value="1"/>
</dbReference>
<keyword evidence="1" id="KW-0808">Transferase</keyword>
<dbReference type="RefSeq" id="WP_065116769.1">
    <property type="nucleotide sequence ID" value="NZ_CAICSX020000002.1"/>
</dbReference>
<comment type="caution">
    <text evidence="4">The sequence shown here is derived from an EMBL/GenBank/DDBJ whole genome shotgun (WGS) entry which is preliminary data.</text>
</comment>
<reference evidence="4 5" key="1">
    <citation type="submission" date="2020-06" db="EMBL/GenBank/DDBJ databases">
        <authorList>
            <person name="De Coninck B."/>
            <person name="Ibrahim H."/>
        </authorList>
    </citation>
    <scope>NUCLEOTIDE SEQUENCE [LARGE SCALE GENOMIC DNA]</scope>
    <source>
        <strain evidence="4">Ag_rhizogenes_K599</strain>
    </source>
</reference>
<dbReference type="AlphaFoldDB" id="A0AAN2A858"/>
<evidence type="ECO:0000256" key="1">
    <source>
        <dbReference type="ARBA" id="ARBA00022679"/>
    </source>
</evidence>
<keyword evidence="4" id="KW-0328">Glycosyltransferase</keyword>
<dbReference type="Proteomes" id="UP000528185">
    <property type="component" value="Unassembled WGS sequence"/>
</dbReference>
<evidence type="ECO:0000259" key="3">
    <source>
        <dbReference type="Pfam" id="PF00534"/>
    </source>
</evidence>
<accession>A0AAN2A858</accession>
<keyword evidence="2" id="KW-0812">Transmembrane</keyword>
<evidence type="ECO:0000256" key="2">
    <source>
        <dbReference type="SAM" id="Phobius"/>
    </source>
</evidence>
<keyword evidence="2" id="KW-0472">Membrane</keyword>
<feature type="transmembrane region" description="Helical" evidence="2">
    <location>
        <begin position="6"/>
        <end position="24"/>
    </location>
</feature>
<name>A0AAN2A858_RHIRH</name>
<proteinExistence type="predicted"/>
<dbReference type="Pfam" id="PF00534">
    <property type="entry name" value="Glycos_transf_1"/>
    <property type="match status" value="1"/>
</dbReference>
<organism evidence="4 5">
    <name type="scientific">Rhizobium rhizogenes</name>
    <name type="common">Agrobacterium rhizogenes</name>
    <dbReference type="NCBI Taxonomy" id="359"/>
    <lineage>
        <taxon>Bacteria</taxon>
        <taxon>Pseudomonadati</taxon>
        <taxon>Pseudomonadota</taxon>
        <taxon>Alphaproteobacteria</taxon>
        <taxon>Hyphomicrobiales</taxon>
        <taxon>Rhizobiaceae</taxon>
        <taxon>Rhizobium/Agrobacterium group</taxon>
        <taxon>Rhizobium</taxon>
    </lineage>
</organism>